<dbReference type="RefSeq" id="WP_095030218.1">
    <property type="nucleotide sequence ID" value="NZ_NQKL01000014.1"/>
</dbReference>
<dbReference type="PROSITE" id="PS51257">
    <property type="entry name" value="PROKAR_LIPOPROTEIN"/>
    <property type="match status" value="1"/>
</dbReference>
<proteinExistence type="predicted"/>
<sequence length="121" mass="13333">MSIIRNSCIAIGLSILLTGCGSSDDSPVIHGKNLHEIGEFVERSELLTPGQKKDLQIAVPNLMNQWVIDHGLDEDYEKDLAEYFDGMHVNEVIKLGGTKPNLGAKADAQAIGQEYQRQNQK</sequence>
<reference evidence="1 2" key="1">
    <citation type="submission" date="2017-08" db="EMBL/GenBank/DDBJ databases">
        <title>Genomic and metabolic characterisation of spoilage-associated Pseudomonas species.</title>
        <authorList>
            <person name="Stanborough T."/>
            <person name="Fegan N."/>
            <person name="Powell S.M."/>
            <person name="Singh T."/>
            <person name="Tamplin M.L."/>
            <person name="Chandry P.S."/>
        </authorList>
    </citation>
    <scope>NUCLEOTIDE SEQUENCE [LARGE SCALE GENOMIC DNA]</scope>
    <source>
        <strain evidence="1 2">F1820</strain>
    </source>
</reference>
<name>A0A266LR98_PSEFR</name>
<gene>
    <name evidence="1" type="ORF">CJF43_17265</name>
</gene>
<evidence type="ECO:0008006" key="3">
    <source>
        <dbReference type="Google" id="ProtNLM"/>
    </source>
</evidence>
<comment type="caution">
    <text evidence="1">The sequence shown here is derived from an EMBL/GenBank/DDBJ whole genome shotgun (WGS) entry which is preliminary data.</text>
</comment>
<dbReference type="Proteomes" id="UP000216113">
    <property type="component" value="Unassembled WGS sequence"/>
</dbReference>
<organism evidence="1 2">
    <name type="scientific">Pseudomonas fragi</name>
    <dbReference type="NCBI Taxonomy" id="296"/>
    <lineage>
        <taxon>Bacteria</taxon>
        <taxon>Pseudomonadati</taxon>
        <taxon>Pseudomonadota</taxon>
        <taxon>Gammaproteobacteria</taxon>
        <taxon>Pseudomonadales</taxon>
        <taxon>Pseudomonadaceae</taxon>
        <taxon>Pseudomonas</taxon>
    </lineage>
</organism>
<protein>
    <recommendedName>
        <fullName evidence="3">Lipoprotein</fullName>
    </recommendedName>
</protein>
<dbReference type="EMBL" id="NQKL01000014">
    <property type="protein sequence ID" value="OZY40586.1"/>
    <property type="molecule type" value="Genomic_DNA"/>
</dbReference>
<dbReference type="AlphaFoldDB" id="A0A266LR98"/>
<evidence type="ECO:0000313" key="1">
    <source>
        <dbReference type="EMBL" id="OZY40586.1"/>
    </source>
</evidence>
<evidence type="ECO:0000313" key="2">
    <source>
        <dbReference type="Proteomes" id="UP000216113"/>
    </source>
</evidence>
<accession>A0A266LR98</accession>